<organism evidence="2 3">
    <name type="scientific">Sphaerobacter thermophilus (strain ATCC 49802 / DSM 20745 / KCCM 41009 / NCIMB 13125 / S 6022)</name>
    <dbReference type="NCBI Taxonomy" id="479434"/>
    <lineage>
        <taxon>Bacteria</taxon>
        <taxon>Pseudomonadati</taxon>
        <taxon>Thermomicrobiota</taxon>
        <taxon>Thermomicrobia</taxon>
        <taxon>Sphaerobacterales</taxon>
        <taxon>Sphaerobacterineae</taxon>
        <taxon>Sphaerobacteraceae</taxon>
        <taxon>Sphaerobacter</taxon>
    </lineage>
</organism>
<accession>D1C335</accession>
<reference evidence="2 3" key="2">
    <citation type="journal article" date="2010" name="Stand. Genomic Sci.">
        <title>Complete genome sequence of Desulfohalobium retbaense type strain (HR(100)).</title>
        <authorList>
            <person name="Spring S."/>
            <person name="Nolan M."/>
            <person name="Lapidus A."/>
            <person name="Glavina Del Rio T."/>
            <person name="Copeland A."/>
            <person name="Tice H."/>
            <person name="Cheng J.F."/>
            <person name="Lucas S."/>
            <person name="Land M."/>
            <person name="Chen F."/>
            <person name="Bruce D."/>
            <person name="Goodwin L."/>
            <person name="Pitluck S."/>
            <person name="Ivanova N."/>
            <person name="Mavromatis K."/>
            <person name="Mikhailova N."/>
            <person name="Pati A."/>
            <person name="Chen A."/>
            <person name="Palaniappan K."/>
            <person name="Hauser L."/>
            <person name="Chang Y.J."/>
            <person name="Jeffries C.D."/>
            <person name="Munk C."/>
            <person name="Kiss H."/>
            <person name="Chain P."/>
            <person name="Han C."/>
            <person name="Brettin T."/>
            <person name="Detter J.C."/>
            <person name="Schuler E."/>
            <person name="Goker M."/>
            <person name="Rohde M."/>
            <person name="Bristow J."/>
            <person name="Eisen J.A."/>
            <person name="Markowitz V."/>
            <person name="Hugenholtz P."/>
            <person name="Kyrpides N.C."/>
            <person name="Klenk H.P."/>
        </authorList>
    </citation>
    <scope>NUCLEOTIDE SEQUENCE [LARGE SCALE GENOMIC DNA]</scope>
    <source>
        <strain evidence="3">ATCC 49802 / DSM 20745 / S 6022</strain>
    </source>
</reference>
<dbReference type="KEGG" id="sti:Sthe_1217"/>
<dbReference type="HOGENOM" id="CLU_2371348_0_0_0"/>
<dbReference type="InParanoid" id="D1C335"/>
<protein>
    <submittedName>
        <fullName evidence="2">Uncharacterized protein</fullName>
    </submittedName>
</protein>
<reference evidence="3" key="1">
    <citation type="submission" date="2009-11" db="EMBL/GenBank/DDBJ databases">
        <title>The complete chromosome 1 of Sphaerobacter thermophilus DSM 20745.</title>
        <authorList>
            <person name="Lucas S."/>
            <person name="Copeland A."/>
            <person name="Lapidus A."/>
            <person name="Glavina del Rio T."/>
            <person name="Dalin E."/>
            <person name="Tice H."/>
            <person name="Bruce D."/>
            <person name="Goodwin L."/>
            <person name="Pitluck S."/>
            <person name="Kyrpides N."/>
            <person name="Mavromatis K."/>
            <person name="Ivanova N."/>
            <person name="Mikhailova N."/>
            <person name="LaButti K.M."/>
            <person name="Clum A."/>
            <person name="Sun H.I."/>
            <person name="Brettin T."/>
            <person name="Detter J.C."/>
            <person name="Han C."/>
            <person name="Larimer F."/>
            <person name="Land M."/>
            <person name="Hauser L."/>
            <person name="Markowitz V."/>
            <person name="Cheng J.F."/>
            <person name="Hugenholtz P."/>
            <person name="Woyke T."/>
            <person name="Wu D."/>
            <person name="Steenblock K."/>
            <person name="Schneider S."/>
            <person name="Pukall R."/>
            <person name="Goeker M."/>
            <person name="Klenk H.P."/>
            <person name="Eisen J.A."/>
        </authorList>
    </citation>
    <scope>NUCLEOTIDE SEQUENCE [LARGE SCALE GENOMIC DNA]</scope>
    <source>
        <strain evidence="3">ATCC 49802 / DSM 20745 / S 6022</strain>
    </source>
</reference>
<keyword evidence="3" id="KW-1185">Reference proteome</keyword>
<dbReference type="Proteomes" id="UP000002027">
    <property type="component" value="Chromosome 1"/>
</dbReference>
<feature type="coiled-coil region" evidence="1">
    <location>
        <begin position="8"/>
        <end position="39"/>
    </location>
</feature>
<name>D1C335_SPHTD</name>
<dbReference type="AlphaFoldDB" id="D1C335"/>
<sequence>MSNPTPDLDLLLTRLRALHDDLERTRERERLRVEEVERRIGAAAIDPPRTEEAMHELFQAYEARSFARGRLDALDHLIERLDLLLAPSPEGSGQR</sequence>
<dbReference type="EMBL" id="CP001823">
    <property type="protein sequence ID" value="ACZ38652.1"/>
    <property type="molecule type" value="Genomic_DNA"/>
</dbReference>
<dbReference type="RefSeq" id="WP_012871699.1">
    <property type="nucleotide sequence ID" value="NC_013523.1"/>
</dbReference>
<evidence type="ECO:0000313" key="2">
    <source>
        <dbReference type="EMBL" id="ACZ38652.1"/>
    </source>
</evidence>
<evidence type="ECO:0000256" key="1">
    <source>
        <dbReference type="SAM" id="Coils"/>
    </source>
</evidence>
<evidence type="ECO:0000313" key="3">
    <source>
        <dbReference type="Proteomes" id="UP000002027"/>
    </source>
</evidence>
<dbReference type="STRING" id="479434.Sthe_1217"/>
<keyword evidence="1" id="KW-0175">Coiled coil</keyword>
<proteinExistence type="predicted"/>
<gene>
    <name evidence="2" type="ordered locus">Sthe_1217</name>
</gene>